<dbReference type="Gene3D" id="3.40.50.720">
    <property type="entry name" value="NAD(P)-binding Rossmann-like Domain"/>
    <property type="match status" value="2"/>
</dbReference>
<keyword evidence="6" id="KW-0406">Ion transport</keyword>
<dbReference type="NCBIfam" id="NF007032">
    <property type="entry name" value="PRK09496.1-4"/>
    <property type="match status" value="1"/>
</dbReference>
<reference evidence="9 10" key="1">
    <citation type="submission" date="2017-08" db="EMBL/GenBank/DDBJ databases">
        <title>Infants hospitalized years apart are colonized by the same room-sourced microbial strains.</title>
        <authorList>
            <person name="Brooks B."/>
            <person name="Olm M.R."/>
            <person name="Firek B.A."/>
            <person name="Baker R."/>
            <person name="Thomas B.C."/>
            <person name="Morowitz M.J."/>
            <person name="Banfield J.F."/>
        </authorList>
    </citation>
    <scope>NUCLEOTIDE SEQUENCE [LARGE SCALE GENOMIC DNA]</scope>
    <source>
        <strain evidence="9">S2_005_002_R2_34</strain>
    </source>
</reference>
<keyword evidence="5" id="KW-0520">NAD</keyword>
<dbReference type="InterPro" id="IPR036291">
    <property type="entry name" value="NAD(P)-bd_dom_sf"/>
</dbReference>
<dbReference type="Pfam" id="PF02254">
    <property type="entry name" value="TrkA_N"/>
    <property type="match status" value="2"/>
</dbReference>
<evidence type="ECO:0000313" key="9">
    <source>
        <dbReference type="EMBL" id="PZQ48596.1"/>
    </source>
</evidence>
<comment type="caution">
    <text evidence="9">The sequence shown here is derived from an EMBL/GenBank/DDBJ whole genome shotgun (WGS) entry which is preliminary data.</text>
</comment>
<dbReference type="InterPro" id="IPR006036">
    <property type="entry name" value="K_uptake_TrkA"/>
</dbReference>
<evidence type="ECO:0000313" key="10">
    <source>
        <dbReference type="Proteomes" id="UP000249185"/>
    </source>
</evidence>
<keyword evidence="4" id="KW-0630">Potassium</keyword>
<dbReference type="SUPFAM" id="SSF51735">
    <property type="entry name" value="NAD(P)-binding Rossmann-fold domains"/>
    <property type="match status" value="2"/>
</dbReference>
<feature type="domain" description="RCK N-terminal" evidence="7">
    <location>
        <begin position="235"/>
        <end position="354"/>
    </location>
</feature>
<organism evidence="9 10">
    <name type="scientific">Rhodovulum sulfidophilum</name>
    <name type="common">Rhodobacter sulfidophilus</name>
    <dbReference type="NCBI Taxonomy" id="35806"/>
    <lineage>
        <taxon>Bacteria</taxon>
        <taxon>Pseudomonadati</taxon>
        <taxon>Pseudomonadota</taxon>
        <taxon>Alphaproteobacteria</taxon>
        <taxon>Rhodobacterales</taxon>
        <taxon>Paracoccaceae</taxon>
        <taxon>Rhodovulum</taxon>
    </lineage>
</organism>
<dbReference type="PANTHER" id="PTHR43833">
    <property type="entry name" value="POTASSIUM CHANNEL PROTEIN 2-RELATED-RELATED"/>
    <property type="match status" value="1"/>
</dbReference>
<evidence type="ECO:0000256" key="3">
    <source>
        <dbReference type="ARBA" id="ARBA00022538"/>
    </source>
</evidence>
<dbReference type="Proteomes" id="UP000249185">
    <property type="component" value="Unassembled WGS sequence"/>
</dbReference>
<dbReference type="NCBIfam" id="NF007039">
    <property type="entry name" value="PRK09496.3-2"/>
    <property type="match status" value="1"/>
</dbReference>
<dbReference type="InterPro" id="IPR003148">
    <property type="entry name" value="RCK_N"/>
</dbReference>
<protein>
    <recommendedName>
        <fullName evidence="1">Trk system potassium uptake protein TrkA</fullName>
    </recommendedName>
</protein>
<keyword evidence="2" id="KW-0813">Transport</keyword>
<dbReference type="EMBL" id="QFPW01000011">
    <property type="protein sequence ID" value="PZQ48596.1"/>
    <property type="molecule type" value="Genomic_DNA"/>
</dbReference>
<keyword evidence="3" id="KW-0633">Potassium transport</keyword>
<evidence type="ECO:0000256" key="5">
    <source>
        <dbReference type="ARBA" id="ARBA00023027"/>
    </source>
</evidence>
<dbReference type="GO" id="GO:0005886">
    <property type="term" value="C:plasma membrane"/>
    <property type="evidence" value="ECO:0007669"/>
    <property type="project" value="InterPro"/>
</dbReference>
<dbReference type="InterPro" id="IPR006037">
    <property type="entry name" value="RCK_C"/>
</dbReference>
<dbReference type="Gene3D" id="3.30.70.1450">
    <property type="entry name" value="Regulator of K+ conductance, C-terminal domain"/>
    <property type="match status" value="2"/>
</dbReference>
<feature type="domain" description="RCK C-terminal" evidence="8">
    <location>
        <begin position="146"/>
        <end position="230"/>
    </location>
</feature>
<dbReference type="Pfam" id="PF02080">
    <property type="entry name" value="TrkA_C"/>
    <property type="match status" value="2"/>
</dbReference>
<evidence type="ECO:0000256" key="2">
    <source>
        <dbReference type="ARBA" id="ARBA00022448"/>
    </source>
</evidence>
<proteinExistence type="predicted"/>
<dbReference type="NCBIfam" id="NF007031">
    <property type="entry name" value="PRK09496.1-2"/>
    <property type="match status" value="1"/>
</dbReference>
<dbReference type="PROSITE" id="PS51202">
    <property type="entry name" value="RCK_C"/>
    <property type="match status" value="2"/>
</dbReference>
<feature type="domain" description="RCK N-terminal" evidence="7">
    <location>
        <begin position="1"/>
        <end position="126"/>
    </location>
</feature>
<dbReference type="SUPFAM" id="SSF116726">
    <property type="entry name" value="TrkA C-terminal domain-like"/>
    <property type="match status" value="2"/>
</dbReference>
<feature type="domain" description="RCK C-terminal" evidence="8">
    <location>
        <begin position="374"/>
        <end position="455"/>
    </location>
</feature>
<dbReference type="InterPro" id="IPR036721">
    <property type="entry name" value="RCK_C_sf"/>
</dbReference>
<evidence type="ECO:0000256" key="1">
    <source>
        <dbReference type="ARBA" id="ARBA00017378"/>
    </source>
</evidence>
<evidence type="ECO:0000259" key="8">
    <source>
        <dbReference type="PROSITE" id="PS51202"/>
    </source>
</evidence>
<name>A0A2W5N598_RHOSU</name>
<dbReference type="AlphaFoldDB" id="A0A2W5N598"/>
<dbReference type="PANTHER" id="PTHR43833:SF5">
    <property type="entry name" value="TRK SYSTEM POTASSIUM UPTAKE PROTEIN TRKA"/>
    <property type="match status" value="1"/>
</dbReference>
<dbReference type="PRINTS" id="PR00335">
    <property type="entry name" value="KUPTAKETRKA"/>
</dbReference>
<gene>
    <name evidence="9" type="ORF">DI556_14160</name>
</gene>
<dbReference type="InterPro" id="IPR050721">
    <property type="entry name" value="Trk_Ktr_HKT_K-transport"/>
</dbReference>
<sequence>MKIIICGAGQVGGQIARHLAREEGGNNITVVDNDPGLVRRLMDGYDVGGIVGFASHPNVLEQAGARDADMVIAATQSDEVNMVVCQVAHSIFAVPRKIARLRSQAYLDAIYTDLYRTGHLPIDVVISPEVAVADAVLQRLSAPMAFDIEGFLEERAQLVGMALEGDCAALYTPIRQLAELFSTLRAVIVGVRRRGKLTVADGDLQLAPGDQIYAIIVTEDLPRFMEAFGKERMKIERAVIIGGGNIGLRVAQSLEKSERRARVTVIERQRERAEIAAEALRRAVVLGGDGMDMHILREANVAETDAMIALTEDDKTNLLACVRAKAAGAKMVVALLNDPSLVDLVEPIGIDAYVNPRSTTVSSILRYVRHGRIRQVYSIADGEAEVIEAQVLRTSALAGKLVREAEMPEAARIGVIRRGDKVFAPRGDTRLAEGDELTIFALSGSVAEVERLFQVGFDFF</sequence>
<dbReference type="PROSITE" id="PS51201">
    <property type="entry name" value="RCK_N"/>
    <property type="match status" value="2"/>
</dbReference>
<accession>A0A2W5N598</accession>
<dbReference type="GO" id="GO:0015079">
    <property type="term" value="F:potassium ion transmembrane transporter activity"/>
    <property type="evidence" value="ECO:0007669"/>
    <property type="project" value="InterPro"/>
</dbReference>
<evidence type="ECO:0000256" key="4">
    <source>
        <dbReference type="ARBA" id="ARBA00022958"/>
    </source>
</evidence>
<evidence type="ECO:0000256" key="6">
    <source>
        <dbReference type="ARBA" id="ARBA00023065"/>
    </source>
</evidence>
<evidence type="ECO:0000259" key="7">
    <source>
        <dbReference type="PROSITE" id="PS51201"/>
    </source>
</evidence>